<evidence type="ECO:0000256" key="4">
    <source>
        <dbReference type="ARBA" id="ARBA00022989"/>
    </source>
</evidence>
<accession>A0A8S3UYV1</accession>
<dbReference type="OrthoDB" id="10450151at2759"/>
<evidence type="ECO:0000313" key="8">
    <source>
        <dbReference type="EMBL" id="CAG2249466.1"/>
    </source>
</evidence>
<feature type="transmembrane region" description="Helical" evidence="6">
    <location>
        <begin position="7"/>
        <end position="26"/>
    </location>
</feature>
<evidence type="ECO:0000256" key="3">
    <source>
        <dbReference type="ARBA" id="ARBA00022692"/>
    </source>
</evidence>
<feature type="transmembrane region" description="Helical" evidence="6">
    <location>
        <begin position="97"/>
        <end position="118"/>
    </location>
</feature>
<evidence type="ECO:0000256" key="5">
    <source>
        <dbReference type="ARBA" id="ARBA00023136"/>
    </source>
</evidence>
<organism evidence="8 9">
    <name type="scientific">Mytilus edulis</name>
    <name type="common">Blue mussel</name>
    <dbReference type="NCBI Taxonomy" id="6550"/>
    <lineage>
        <taxon>Eukaryota</taxon>
        <taxon>Metazoa</taxon>
        <taxon>Spiralia</taxon>
        <taxon>Lophotrochozoa</taxon>
        <taxon>Mollusca</taxon>
        <taxon>Bivalvia</taxon>
        <taxon>Autobranchia</taxon>
        <taxon>Pteriomorphia</taxon>
        <taxon>Mytilida</taxon>
        <taxon>Mytiloidea</taxon>
        <taxon>Mytilidae</taxon>
        <taxon>Mytilinae</taxon>
        <taxon>Mytilus</taxon>
    </lineage>
</organism>
<reference evidence="8" key="1">
    <citation type="submission" date="2021-03" db="EMBL/GenBank/DDBJ databases">
        <authorList>
            <person name="Bekaert M."/>
        </authorList>
    </citation>
    <scope>NUCLEOTIDE SEQUENCE</scope>
</reference>
<name>A0A8S3UYV1_MYTED</name>
<evidence type="ECO:0000313" key="9">
    <source>
        <dbReference type="Proteomes" id="UP000683360"/>
    </source>
</evidence>
<evidence type="ECO:0000256" key="1">
    <source>
        <dbReference type="ARBA" id="ARBA00004651"/>
    </source>
</evidence>
<keyword evidence="3 6" id="KW-0812">Transmembrane</keyword>
<keyword evidence="2" id="KW-1003">Cell membrane</keyword>
<dbReference type="AlphaFoldDB" id="A0A8S3UYV1"/>
<keyword evidence="5 6" id="KW-0472">Membrane</keyword>
<protein>
    <submittedName>
        <fullName evidence="8">TAAR</fullName>
    </submittedName>
</protein>
<proteinExistence type="predicted"/>
<gene>
    <name evidence="8" type="ORF">MEDL_61240</name>
</gene>
<dbReference type="SUPFAM" id="SSF81321">
    <property type="entry name" value="Family A G protein-coupled receptor-like"/>
    <property type="match status" value="1"/>
</dbReference>
<feature type="domain" description="G-protein coupled receptors family 1 profile" evidence="7">
    <location>
        <begin position="1"/>
        <end position="149"/>
    </location>
</feature>
<dbReference type="GO" id="GO:0005886">
    <property type="term" value="C:plasma membrane"/>
    <property type="evidence" value="ECO:0007669"/>
    <property type="project" value="UniProtKB-SubCell"/>
</dbReference>
<keyword evidence="4 6" id="KW-1133">Transmembrane helix</keyword>
<dbReference type="EMBL" id="CAJPWZ010002971">
    <property type="protein sequence ID" value="CAG2249466.1"/>
    <property type="molecule type" value="Genomic_DNA"/>
</dbReference>
<feature type="transmembrane region" description="Helical" evidence="6">
    <location>
        <begin position="38"/>
        <end position="67"/>
    </location>
</feature>
<dbReference type="PROSITE" id="PS50262">
    <property type="entry name" value="G_PROTEIN_RECEP_F1_2"/>
    <property type="match status" value="1"/>
</dbReference>
<dbReference type="PANTHER" id="PTHR22750">
    <property type="entry name" value="G-PROTEIN COUPLED RECEPTOR"/>
    <property type="match status" value="1"/>
</dbReference>
<dbReference type="Gene3D" id="1.20.1070.10">
    <property type="entry name" value="Rhodopsin 7-helix transmembrane proteins"/>
    <property type="match status" value="1"/>
</dbReference>
<evidence type="ECO:0000259" key="7">
    <source>
        <dbReference type="PROSITE" id="PS50262"/>
    </source>
</evidence>
<comment type="caution">
    <text evidence="8">The sequence shown here is derived from an EMBL/GenBank/DDBJ whole genome shotgun (WGS) entry which is preliminary data.</text>
</comment>
<evidence type="ECO:0000256" key="6">
    <source>
        <dbReference type="SAM" id="Phobius"/>
    </source>
</evidence>
<evidence type="ECO:0000256" key="2">
    <source>
        <dbReference type="ARBA" id="ARBA00022475"/>
    </source>
</evidence>
<dbReference type="Proteomes" id="UP000683360">
    <property type="component" value="Unassembled WGS sequence"/>
</dbReference>
<dbReference type="InterPro" id="IPR017452">
    <property type="entry name" value="GPCR_Rhodpsn_7TM"/>
</dbReference>
<comment type="subcellular location">
    <subcellularLocation>
        <location evidence="1">Cell membrane</location>
        <topology evidence="1">Multi-pass membrane protein</topology>
    </subcellularLocation>
</comment>
<feature type="transmembrane region" description="Helical" evidence="6">
    <location>
        <begin position="130"/>
        <end position="152"/>
    </location>
</feature>
<keyword evidence="9" id="KW-1185">Reference proteome</keyword>
<sequence>MSSPTAVLVGVVLIQVGMSCLLVYNITENLKPCTALALLIPSTVVVVHTPIVFLCISIVGIYVVVILRIVRQHSTMHIAGRGTAGSVAAMKRRTRTLGIIIVLSLVGNMPRSLLSFFSLCVGPTTSVLKAFTFCNYLLVLNPLLDPLTYVFCIKEFRDRLKLFFAKHQNSVQPVAAVSACVRP</sequence>